<gene>
    <name evidence="3" type="ORF">EY666_12485</name>
</gene>
<dbReference type="CDD" id="cd18032">
    <property type="entry name" value="DEXHc_RE_I_III_res"/>
    <property type="match status" value="1"/>
</dbReference>
<dbReference type="SUPFAM" id="SSF52540">
    <property type="entry name" value="P-loop containing nucleoside triphosphate hydrolases"/>
    <property type="match status" value="1"/>
</dbReference>
<sequence>MWELNKMDNLELALQKAFINKEALGDELTPKFIVNNPKKHDYLLNTLSKDLKSCKTFFIAVAFITPSGLNAIKTQLADLALRGISGKILTSTYLNFNDPHVFRALLNIPNVEVRVSKKEGFHSKGYLFEMEDYQSFVIGSSNLTMSALKLNYEWNVRLTSRENGEMVSSIQKHLIQEWHEAQSLTLEWVDAFEKNYHPIVNRKMLVQDVSENECLDTQYILPNSMQKEALRSLKALRETGATKGMIVSATGTGKTYLAAFDVQQFNPKRVLFIVHSELILMKALESFKLILGGKDDDYGVLSGNSKNFDAKYLFGTIQTVSKSEYQERLGKEAFDYILIDEVHKAGAKSYIKAIEFFNPKFLLGMTATPERTDNFNIFELFDYNVAYEIRLQAALEAELLCPFYYFGVTDYEKDGEIIDETTDLKRLLQEERVDFLIKKINYYGYSGDSPRGLVFCSRKDEARQLAEMFNDRGIPSVYLSGDHNFDKREKEIKRLDTGEIHYIFTVDIFNEGIDIPKVNQVIMLRNTQSSIIFIQQLGRGLRKDPSKEFVTVIDFIGNYKNNYMIPMALSGDSSQTKNSLRRDTIDVTYISGLSSINFEKVARERIFKSIDQAKLDAMSELKASYFKLKNRLNRVPYLNDFQVLDGVDPLLIIGKEKTYYNFLERIGETEAKLSEEENGALKFVSVELLSGIRPHELYVIEEFLMTDKEQLSLEEITALFDTFNLTYTTDTLASVVKVLDLSFYESTIRKRYLLSQMFKMKENCLQITEKFREFKKNSYFINLMLDVIHTGINKSMEYDLSQPLNLYKKYRRKDVLRLLNMNFNQNEQSIGGYTNSNNHFAIFVTLDKGKDFKAARIAYEDEFIDERTFHWYTKAPRNLRSPEVQLLRNPGEYKFHLFVKRKYNQKENETDFYYLGEVAPLQETIQQVEKQDKEGKKKSVVKLDFTLETPVEPNMYEFLTQNTN</sequence>
<dbReference type="Proteomes" id="UP000305511">
    <property type="component" value="Unassembled WGS sequence"/>
</dbReference>
<organism evidence="3 4">
    <name type="scientific">Enterococcus faecalis</name>
    <name type="common">Streptococcus faecalis</name>
    <dbReference type="NCBI Taxonomy" id="1351"/>
    <lineage>
        <taxon>Bacteria</taxon>
        <taxon>Bacillati</taxon>
        <taxon>Bacillota</taxon>
        <taxon>Bacilli</taxon>
        <taxon>Lactobacillales</taxon>
        <taxon>Enterococcaceae</taxon>
        <taxon>Enterococcus</taxon>
    </lineage>
</organism>
<reference evidence="3 4" key="1">
    <citation type="submission" date="2019-02" db="EMBL/GenBank/DDBJ databases">
        <title>Bacteria dissemination in different level of health care in South Africa: the effectiveness of infections prevention and control.</title>
        <authorList>
            <person name="Shobo C."/>
            <person name="Amoako D.G."/>
            <person name="Allam M."/>
            <person name="Ismail A."/>
            <person name="Bester L.A."/>
            <person name="Essack S.Y."/>
        </authorList>
    </citation>
    <scope>NUCLEOTIDE SEQUENCE [LARGE SCALE GENOMIC DNA]</scope>
    <source>
        <strain evidence="3 4">2SIL2</strain>
    </source>
</reference>
<evidence type="ECO:0000313" key="4">
    <source>
        <dbReference type="Proteomes" id="UP000305511"/>
    </source>
</evidence>
<dbReference type="Pfam" id="PF26350">
    <property type="entry name" value="DUF8090"/>
    <property type="match status" value="1"/>
</dbReference>
<dbReference type="SUPFAM" id="SSF56024">
    <property type="entry name" value="Phospholipase D/nuclease"/>
    <property type="match status" value="1"/>
</dbReference>
<protein>
    <submittedName>
        <fullName evidence="3">DUF3427 domain-containing protein</fullName>
    </submittedName>
</protein>
<name>A0A4U3LVM8_ENTFL</name>
<dbReference type="GO" id="GO:0005829">
    <property type="term" value="C:cytosol"/>
    <property type="evidence" value="ECO:0007669"/>
    <property type="project" value="TreeGrafter"/>
</dbReference>
<dbReference type="InterPro" id="IPR006935">
    <property type="entry name" value="Helicase/UvrB_N"/>
</dbReference>
<proteinExistence type="predicted"/>
<dbReference type="CDD" id="cd09204">
    <property type="entry name" value="PLDc_N_DEXD_b2"/>
    <property type="match status" value="1"/>
</dbReference>
<dbReference type="Pfam" id="PF11907">
    <property type="entry name" value="DUF3427"/>
    <property type="match status" value="1"/>
</dbReference>
<dbReference type="InterPro" id="IPR021835">
    <property type="entry name" value="DUF3427"/>
</dbReference>
<dbReference type="GO" id="GO:0003677">
    <property type="term" value="F:DNA binding"/>
    <property type="evidence" value="ECO:0007669"/>
    <property type="project" value="InterPro"/>
</dbReference>
<evidence type="ECO:0000259" key="2">
    <source>
        <dbReference type="PROSITE" id="PS51194"/>
    </source>
</evidence>
<dbReference type="EMBL" id="SIYF01000322">
    <property type="protein sequence ID" value="TKK78836.1"/>
    <property type="molecule type" value="Genomic_DNA"/>
</dbReference>
<dbReference type="InterPro" id="IPR058403">
    <property type="entry name" value="DUF8090"/>
</dbReference>
<evidence type="ECO:0000259" key="1">
    <source>
        <dbReference type="PROSITE" id="PS51192"/>
    </source>
</evidence>
<accession>A0A4U3LVM8</accession>
<dbReference type="InterPro" id="IPR001650">
    <property type="entry name" value="Helicase_C-like"/>
</dbReference>
<dbReference type="AlphaFoldDB" id="A0A4U3LVM8"/>
<dbReference type="Gene3D" id="3.40.50.300">
    <property type="entry name" value="P-loop containing nucleotide triphosphate hydrolases"/>
    <property type="match status" value="2"/>
</dbReference>
<dbReference type="Pfam" id="PF13091">
    <property type="entry name" value="PLDc_2"/>
    <property type="match status" value="1"/>
</dbReference>
<dbReference type="InterPro" id="IPR014001">
    <property type="entry name" value="Helicase_ATP-bd"/>
</dbReference>
<comment type="caution">
    <text evidence="3">The sequence shown here is derived from an EMBL/GenBank/DDBJ whole genome shotgun (WGS) entry which is preliminary data.</text>
</comment>
<dbReference type="PROSITE" id="PS51192">
    <property type="entry name" value="HELICASE_ATP_BIND_1"/>
    <property type="match status" value="1"/>
</dbReference>
<dbReference type="GO" id="GO:0016787">
    <property type="term" value="F:hydrolase activity"/>
    <property type="evidence" value="ECO:0007669"/>
    <property type="project" value="InterPro"/>
</dbReference>
<dbReference type="CDD" id="cd18799">
    <property type="entry name" value="SF2_C_EcoAI-like"/>
    <property type="match status" value="1"/>
</dbReference>
<dbReference type="Gene3D" id="3.30.870.10">
    <property type="entry name" value="Endonuclease Chain A"/>
    <property type="match status" value="1"/>
</dbReference>
<dbReference type="PROSITE" id="PS51194">
    <property type="entry name" value="HELICASE_CTER"/>
    <property type="match status" value="1"/>
</dbReference>
<evidence type="ECO:0000313" key="3">
    <source>
        <dbReference type="EMBL" id="TKK78836.1"/>
    </source>
</evidence>
<dbReference type="PANTHER" id="PTHR47396">
    <property type="entry name" value="TYPE I RESTRICTION ENZYME ECOKI R PROTEIN"/>
    <property type="match status" value="1"/>
</dbReference>
<dbReference type="Pfam" id="PF00271">
    <property type="entry name" value="Helicase_C"/>
    <property type="match status" value="1"/>
</dbReference>
<dbReference type="InterPro" id="IPR025202">
    <property type="entry name" value="PLD-like_dom"/>
</dbReference>
<dbReference type="InterPro" id="IPR050742">
    <property type="entry name" value="Helicase_Restrict-Modif_Enz"/>
</dbReference>
<dbReference type="SMART" id="SM00490">
    <property type="entry name" value="HELICc"/>
    <property type="match status" value="1"/>
</dbReference>
<feature type="domain" description="Helicase ATP-binding" evidence="1">
    <location>
        <begin position="235"/>
        <end position="387"/>
    </location>
</feature>
<dbReference type="SMART" id="SM00487">
    <property type="entry name" value="DEXDc"/>
    <property type="match status" value="1"/>
</dbReference>
<feature type="domain" description="Helicase C-terminal" evidence="2">
    <location>
        <begin position="439"/>
        <end position="584"/>
    </location>
</feature>
<dbReference type="PANTHER" id="PTHR47396:SF1">
    <property type="entry name" value="ATP-DEPENDENT HELICASE IRC3-RELATED"/>
    <property type="match status" value="1"/>
</dbReference>
<dbReference type="Pfam" id="PF04851">
    <property type="entry name" value="ResIII"/>
    <property type="match status" value="1"/>
</dbReference>
<dbReference type="GO" id="GO:0005524">
    <property type="term" value="F:ATP binding"/>
    <property type="evidence" value="ECO:0007669"/>
    <property type="project" value="InterPro"/>
</dbReference>
<dbReference type="InterPro" id="IPR027417">
    <property type="entry name" value="P-loop_NTPase"/>
</dbReference>